<evidence type="ECO:0000256" key="1">
    <source>
        <dbReference type="SAM" id="MobiDB-lite"/>
    </source>
</evidence>
<proteinExistence type="predicted"/>
<sequence>GTPRPPAHGSPPLWLRGRWGRVAAPDPGAACPPHWPGEGYRRRCAALFWAALRGLPHQSRRATQPLGYRRKPGLLPDEDS</sequence>
<dbReference type="AlphaFoldDB" id="A0A699XJX3"/>
<dbReference type="EMBL" id="BKCJ011876122">
    <property type="protein sequence ID" value="GFD60312.1"/>
    <property type="molecule type" value="Genomic_DNA"/>
</dbReference>
<feature type="non-terminal residue" evidence="2">
    <location>
        <position position="1"/>
    </location>
</feature>
<protein>
    <submittedName>
        <fullName evidence="2">Uncharacterized protein</fullName>
    </submittedName>
</protein>
<evidence type="ECO:0000313" key="2">
    <source>
        <dbReference type="EMBL" id="GFD60312.1"/>
    </source>
</evidence>
<comment type="caution">
    <text evidence="2">The sequence shown here is derived from an EMBL/GenBank/DDBJ whole genome shotgun (WGS) entry which is preliminary data.</text>
</comment>
<name>A0A699XJX3_TANCI</name>
<gene>
    <name evidence="2" type="ORF">Tci_932281</name>
</gene>
<feature type="non-terminal residue" evidence="2">
    <location>
        <position position="80"/>
    </location>
</feature>
<accession>A0A699XJX3</accession>
<organism evidence="2">
    <name type="scientific">Tanacetum cinerariifolium</name>
    <name type="common">Dalmatian daisy</name>
    <name type="synonym">Chrysanthemum cinerariifolium</name>
    <dbReference type="NCBI Taxonomy" id="118510"/>
    <lineage>
        <taxon>Eukaryota</taxon>
        <taxon>Viridiplantae</taxon>
        <taxon>Streptophyta</taxon>
        <taxon>Embryophyta</taxon>
        <taxon>Tracheophyta</taxon>
        <taxon>Spermatophyta</taxon>
        <taxon>Magnoliopsida</taxon>
        <taxon>eudicotyledons</taxon>
        <taxon>Gunneridae</taxon>
        <taxon>Pentapetalae</taxon>
        <taxon>asterids</taxon>
        <taxon>campanulids</taxon>
        <taxon>Asterales</taxon>
        <taxon>Asteraceae</taxon>
        <taxon>Asteroideae</taxon>
        <taxon>Anthemideae</taxon>
        <taxon>Anthemidinae</taxon>
        <taxon>Tanacetum</taxon>
    </lineage>
</organism>
<feature type="region of interest" description="Disordered" evidence="1">
    <location>
        <begin position="59"/>
        <end position="80"/>
    </location>
</feature>
<reference evidence="2" key="1">
    <citation type="journal article" date="2019" name="Sci. Rep.">
        <title>Draft genome of Tanacetum cinerariifolium, the natural source of mosquito coil.</title>
        <authorList>
            <person name="Yamashiro T."/>
            <person name="Shiraishi A."/>
            <person name="Satake H."/>
            <person name="Nakayama K."/>
        </authorList>
    </citation>
    <scope>NUCLEOTIDE SEQUENCE</scope>
</reference>